<proteinExistence type="predicted"/>
<reference evidence="2" key="1">
    <citation type="journal article" date="2020" name="Stud. Mycol.">
        <title>101 Dothideomycetes genomes: a test case for predicting lifestyles and emergence of pathogens.</title>
        <authorList>
            <person name="Haridas S."/>
            <person name="Albert R."/>
            <person name="Binder M."/>
            <person name="Bloem J."/>
            <person name="Labutti K."/>
            <person name="Salamov A."/>
            <person name="Andreopoulos B."/>
            <person name="Baker S."/>
            <person name="Barry K."/>
            <person name="Bills G."/>
            <person name="Bluhm B."/>
            <person name="Cannon C."/>
            <person name="Castanera R."/>
            <person name="Culley D."/>
            <person name="Daum C."/>
            <person name="Ezra D."/>
            <person name="Gonzalez J."/>
            <person name="Henrissat B."/>
            <person name="Kuo A."/>
            <person name="Liang C."/>
            <person name="Lipzen A."/>
            <person name="Lutzoni F."/>
            <person name="Magnuson J."/>
            <person name="Mondo S."/>
            <person name="Nolan M."/>
            <person name="Ohm R."/>
            <person name="Pangilinan J."/>
            <person name="Park H.-J."/>
            <person name="Ramirez L."/>
            <person name="Alfaro M."/>
            <person name="Sun H."/>
            <person name="Tritt A."/>
            <person name="Yoshinaga Y."/>
            <person name="Zwiers L.-H."/>
            <person name="Turgeon B."/>
            <person name="Goodwin S."/>
            <person name="Spatafora J."/>
            <person name="Crous P."/>
            <person name="Grigoriev I."/>
        </authorList>
    </citation>
    <scope>NUCLEOTIDE SEQUENCE</scope>
    <source>
        <strain evidence="2">CBS 675.92</strain>
    </source>
</reference>
<evidence type="ECO:0000313" key="3">
    <source>
        <dbReference type="Proteomes" id="UP000800035"/>
    </source>
</evidence>
<evidence type="ECO:0000313" key="2">
    <source>
        <dbReference type="EMBL" id="KAF1951148.1"/>
    </source>
</evidence>
<dbReference type="AlphaFoldDB" id="A0A6A5TFL7"/>
<gene>
    <name evidence="2" type="ORF">CC80DRAFT_371632</name>
</gene>
<sequence length="213" mass="24686">RSNSSLAPALLHQYSKVGSKPPSLYRYSDATPTETSISTGLASRFPGVPLLEEINGVLRRQPSTHKQPMFVCSFWFLSCSYISADKEEWLTHSLSHFRGEEPPRTVTCPLCDNFNYTCDSGWESWSHRQEHVAHHHAIGTTLQNWRPDFHLFQHLWQKRLIDDHDLKELKSGNHDLTRPPTNFTITNGRRTQGGRRQRSRYMSVVREKSLRRS</sequence>
<feature type="non-terminal residue" evidence="2">
    <location>
        <position position="213"/>
    </location>
</feature>
<keyword evidence="3" id="KW-1185">Reference proteome</keyword>
<feature type="non-terminal residue" evidence="2">
    <location>
        <position position="1"/>
    </location>
</feature>
<feature type="region of interest" description="Disordered" evidence="1">
    <location>
        <begin position="171"/>
        <end position="213"/>
    </location>
</feature>
<accession>A0A6A5TFL7</accession>
<evidence type="ECO:0000256" key="1">
    <source>
        <dbReference type="SAM" id="MobiDB-lite"/>
    </source>
</evidence>
<name>A0A6A5TFL7_9PLEO</name>
<dbReference type="EMBL" id="ML977019">
    <property type="protein sequence ID" value="KAF1951148.1"/>
    <property type="molecule type" value="Genomic_DNA"/>
</dbReference>
<dbReference type="OrthoDB" id="409136at2759"/>
<protein>
    <submittedName>
        <fullName evidence="2">Uncharacterized protein</fullName>
    </submittedName>
</protein>
<dbReference type="Proteomes" id="UP000800035">
    <property type="component" value="Unassembled WGS sequence"/>
</dbReference>
<organism evidence="2 3">
    <name type="scientific">Byssothecium circinans</name>
    <dbReference type="NCBI Taxonomy" id="147558"/>
    <lineage>
        <taxon>Eukaryota</taxon>
        <taxon>Fungi</taxon>
        <taxon>Dikarya</taxon>
        <taxon>Ascomycota</taxon>
        <taxon>Pezizomycotina</taxon>
        <taxon>Dothideomycetes</taxon>
        <taxon>Pleosporomycetidae</taxon>
        <taxon>Pleosporales</taxon>
        <taxon>Massarineae</taxon>
        <taxon>Massarinaceae</taxon>
        <taxon>Byssothecium</taxon>
    </lineage>
</organism>